<keyword evidence="1" id="KW-0812">Transmembrane</keyword>
<keyword evidence="1" id="KW-0472">Membrane</keyword>
<keyword evidence="1" id="KW-1133">Transmembrane helix</keyword>
<dbReference type="EMBL" id="JBHLUH010000037">
    <property type="protein sequence ID" value="MFC0529636.1"/>
    <property type="molecule type" value="Genomic_DNA"/>
</dbReference>
<keyword evidence="3" id="KW-1185">Reference proteome</keyword>
<protein>
    <recommendedName>
        <fullName evidence="4">DUF304 domain-containing protein</fullName>
    </recommendedName>
</protein>
<dbReference type="Proteomes" id="UP001589867">
    <property type="component" value="Unassembled WGS sequence"/>
</dbReference>
<comment type="caution">
    <text evidence="2">The sequence shown here is derived from an EMBL/GenBank/DDBJ whole genome shotgun (WGS) entry which is preliminary data.</text>
</comment>
<feature type="transmembrane region" description="Helical" evidence="1">
    <location>
        <begin position="27"/>
        <end position="51"/>
    </location>
</feature>
<dbReference type="RefSeq" id="WP_377252599.1">
    <property type="nucleotide sequence ID" value="NZ_JBHLUH010000037.1"/>
</dbReference>
<gene>
    <name evidence="2" type="ORF">ACFFIA_18420</name>
</gene>
<sequence>MPWRWRPRGADVGGGVPDFPITGDEPIGFLIAIGVFAVIVVLPAIIVATIFVAEWLLLLLLLPIVTVLRVGFGMPWTVVARTRGGVRYSEQVVGWRQSRALIKLTRSDVEEYGEPRALSSVM</sequence>
<evidence type="ECO:0000256" key="1">
    <source>
        <dbReference type="SAM" id="Phobius"/>
    </source>
</evidence>
<reference evidence="2 3" key="1">
    <citation type="submission" date="2024-09" db="EMBL/GenBank/DDBJ databases">
        <authorList>
            <person name="Sun Q."/>
            <person name="Mori K."/>
        </authorList>
    </citation>
    <scope>NUCLEOTIDE SEQUENCE [LARGE SCALE GENOMIC DNA]</scope>
    <source>
        <strain evidence="2 3">TBRC 3947</strain>
    </source>
</reference>
<evidence type="ECO:0000313" key="2">
    <source>
        <dbReference type="EMBL" id="MFC0529636.1"/>
    </source>
</evidence>
<name>A0ABV6M4N4_9ACTN</name>
<feature type="transmembrane region" description="Helical" evidence="1">
    <location>
        <begin position="57"/>
        <end position="79"/>
    </location>
</feature>
<evidence type="ECO:0000313" key="3">
    <source>
        <dbReference type="Proteomes" id="UP001589867"/>
    </source>
</evidence>
<proteinExistence type="predicted"/>
<organism evidence="2 3">
    <name type="scientific">Phytohabitans kaempferiae</name>
    <dbReference type="NCBI Taxonomy" id="1620943"/>
    <lineage>
        <taxon>Bacteria</taxon>
        <taxon>Bacillati</taxon>
        <taxon>Actinomycetota</taxon>
        <taxon>Actinomycetes</taxon>
        <taxon>Micromonosporales</taxon>
        <taxon>Micromonosporaceae</taxon>
    </lineage>
</organism>
<accession>A0ABV6M4N4</accession>
<evidence type="ECO:0008006" key="4">
    <source>
        <dbReference type="Google" id="ProtNLM"/>
    </source>
</evidence>